<accession>A0A7Y9UL73</accession>
<keyword evidence="4 5" id="KW-0963">Cytoplasm</keyword>
<comment type="similarity">
    <text evidence="2 5">Belongs to the RecX family.</text>
</comment>
<sequence>MQPEQRPAPDWVGDVTAGVDAWTASAPPTEVASQRRARGARRSAPPPDTAALGPDADPEQVARTILLDQLTGRARSRHELAERLARKGVPDDVGSRLLDRFEEVGLVDDEAFARAWVDQRQSGKGLARRALAQELRRKGVDDEVAREVLDEVDPEAEHDAARRLVQRRLRSVARLDRATATRRLVAMLGRKGHPPGVAFAVVREELDAAGHGSDEVGDLGDTDDLGGTGDLVD</sequence>
<dbReference type="AlphaFoldDB" id="A0A7Y9UL73"/>
<comment type="function">
    <text evidence="5">Modulates RecA activity.</text>
</comment>
<gene>
    <name evidence="5" type="primary">recX</name>
    <name evidence="9" type="ORF">BJ989_002447</name>
</gene>
<dbReference type="InterPro" id="IPR053924">
    <property type="entry name" value="RecX_HTH_2nd"/>
</dbReference>
<feature type="region of interest" description="Disordered" evidence="6">
    <location>
        <begin position="210"/>
        <end position="233"/>
    </location>
</feature>
<evidence type="ECO:0000256" key="4">
    <source>
        <dbReference type="ARBA" id="ARBA00022490"/>
    </source>
</evidence>
<dbReference type="GO" id="GO:0006282">
    <property type="term" value="P:regulation of DNA repair"/>
    <property type="evidence" value="ECO:0007669"/>
    <property type="project" value="UniProtKB-UniRule"/>
</dbReference>
<feature type="domain" description="RecX second three-helical" evidence="7">
    <location>
        <begin position="108"/>
        <end position="149"/>
    </location>
</feature>
<dbReference type="InterPro" id="IPR003783">
    <property type="entry name" value="Regulatory_RecX"/>
</dbReference>
<protein>
    <recommendedName>
        <fullName evidence="3 5">Regulatory protein RecX</fullName>
    </recommendedName>
</protein>
<evidence type="ECO:0000256" key="3">
    <source>
        <dbReference type="ARBA" id="ARBA00018111"/>
    </source>
</evidence>
<dbReference type="EMBL" id="JACCAC010000001">
    <property type="protein sequence ID" value="NYG56143.1"/>
    <property type="molecule type" value="Genomic_DNA"/>
</dbReference>
<organism evidence="9 10">
    <name type="scientific">Nocardioides perillae</name>
    <dbReference type="NCBI Taxonomy" id="1119534"/>
    <lineage>
        <taxon>Bacteria</taxon>
        <taxon>Bacillati</taxon>
        <taxon>Actinomycetota</taxon>
        <taxon>Actinomycetes</taxon>
        <taxon>Propionibacteriales</taxon>
        <taxon>Nocardioidaceae</taxon>
        <taxon>Nocardioides</taxon>
    </lineage>
</organism>
<evidence type="ECO:0000256" key="2">
    <source>
        <dbReference type="ARBA" id="ARBA00009695"/>
    </source>
</evidence>
<dbReference type="RefSeq" id="WP_179518457.1">
    <property type="nucleotide sequence ID" value="NZ_JACCAC010000001.1"/>
</dbReference>
<feature type="compositionally biased region" description="Acidic residues" evidence="6">
    <location>
        <begin position="215"/>
        <end position="224"/>
    </location>
</feature>
<evidence type="ECO:0000259" key="8">
    <source>
        <dbReference type="Pfam" id="PF21982"/>
    </source>
</evidence>
<evidence type="ECO:0000256" key="6">
    <source>
        <dbReference type="SAM" id="MobiDB-lite"/>
    </source>
</evidence>
<feature type="domain" description="RecX first three-helical" evidence="8">
    <location>
        <begin position="62"/>
        <end position="100"/>
    </location>
</feature>
<dbReference type="InterPro" id="IPR036388">
    <property type="entry name" value="WH-like_DNA-bd_sf"/>
</dbReference>
<dbReference type="Proteomes" id="UP000544110">
    <property type="component" value="Unassembled WGS sequence"/>
</dbReference>
<feature type="region of interest" description="Disordered" evidence="6">
    <location>
        <begin position="1"/>
        <end position="59"/>
    </location>
</feature>
<dbReference type="InterPro" id="IPR053926">
    <property type="entry name" value="RecX_HTH_1st"/>
</dbReference>
<dbReference type="PANTHER" id="PTHR33602">
    <property type="entry name" value="REGULATORY PROTEIN RECX FAMILY PROTEIN"/>
    <property type="match status" value="1"/>
</dbReference>
<evidence type="ECO:0000256" key="5">
    <source>
        <dbReference type="HAMAP-Rule" id="MF_01114"/>
    </source>
</evidence>
<dbReference type="Pfam" id="PF02631">
    <property type="entry name" value="RecX_HTH2"/>
    <property type="match status" value="1"/>
</dbReference>
<name>A0A7Y9UL73_9ACTN</name>
<dbReference type="Gene3D" id="1.10.10.10">
    <property type="entry name" value="Winged helix-like DNA-binding domain superfamily/Winged helix DNA-binding domain"/>
    <property type="match status" value="2"/>
</dbReference>
<comment type="caution">
    <text evidence="9">The sequence shown here is derived from an EMBL/GenBank/DDBJ whole genome shotgun (WGS) entry which is preliminary data.</text>
</comment>
<comment type="subcellular location">
    <subcellularLocation>
        <location evidence="1 5">Cytoplasm</location>
    </subcellularLocation>
</comment>
<evidence type="ECO:0000259" key="7">
    <source>
        <dbReference type="Pfam" id="PF02631"/>
    </source>
</evidence>
<evidence type="ECO:0000256" key="1">
    <source>
        <dbReference type="ARBA" id="ARBA00004496"/>
    </source>
</evidence>
<proteinExistence type="inferred from homology"/>
<keyword evidence="10" id="KW-1185">Reference proteome</keyword>
<dbReference type="HAMAP" id="MF_01114">
    <property type="entry name" value="RecX"/>
    <property type="match status" value="1"/>
</dbReference>
<dbReference type="GO" id="GO:0005737">
    <property type="term" value="C:cytoplasm"/>
    <property type="evidence" value="ECO:0007669"/>
    <property type="project" value="UniProtKB-SubCell"/>
</dbReference>
<evidence type="ECO:0000313" key="9">
    <source>
        <dbReference type="EMBL" id="NYG56143.1"/>
    </source>
</evidence>
<reference evidence="9 10" key="1">
    <citation type="submission" date="2020-07" db="EMBL/GenBank/DDBJ databases">
        <title>Sequencing the genomes of 1000 actinobacteria strains.</title>
        <authorList>
            <person name="Klenk H.-P."/>
        </authorList>
    </citation>
    <scope>NUCLEOTIDE SEQUENCE [LARGE SCALE GENOMIC DNA]</scope>
    <source>
        <strain evidence="9 10">DSM 24552</strain>
    </source>
</reference>
<dbReference type="Pfam" id="PF21982">
    <property type="entry name" value="RecX_HTH1"/>
    <property type="match status" value="1"/>
</dbReference>
<dbReference type="PANTHER" id="PTHR33602:SF1">
    <property type="entry name" value="REGULATORY PROTEIN RECX FAMILY PROTEIN"/>
    <property type="match status" value="1"/>
</dbReference>
<evidence type="ECO:0000313" key="10">
    <source>
        <dbReference type="Proteomes" id="UP000544110"/>
    </source>
</evidence>